<dbReference type="AlphaFoldDB" id="W1XYS0"/>
<evidence type="ECO:0000256" key="1">
    <source>
        <dbReference type="SAM" id="Phobius"/>
    </source>
</evidence>
<reference evidence="2" key="1">
    <citation type="submission" date="2013-12" db="EMBL/GenBank/DDBJ databases">
        <title>A Varibaculum cambriense genome reconstructed from a premature infant gut community with otherwise low bacterial novelty that shifts toward anaerobic metabolism during the third week of life.</title>
        <authorList>
            <person name="Brown C.T."/>
            <person name="Sharon I."/>
            <person name="Thomas B.C."/>
            <person name="Castelle C.J."/>
            <person name="Morowitz M.J."/>
            <person name="Banfield J.F."/>
        </authorList>
    </citation>
    <scope>NUCLEOTIDE SEQUENCE</scope>
</reference>
<gene>
    <name evidence="2" type="ORF">Q604_UNBC11547G0001</name>
</gene>
<feature type="non-terminal residue" evidence="2">
    <location>
        <position position="103"/>
    </location>
</feature>
<dbReference type="InterPro" id="IPR036259">
    <property type="entry name" value="MFS_trans_sf"/>
</dbReference>
<feature type="transmembrane region" description="Helical" evidence="1">
    <location>
        <begin position="20"/>
        <end position="40"/>
    </location>
</feature>
<proteinExistence type="predicted"/>
<keyword evidence="1" id="KW-1133">Transmembrane helix</keyword>
<accession>W1XYS0</accession>
<protein>
    <submittedName>
        <fullName evidence="2">Fosmidomycin resistance protein</fullName>
    </submittedName>
</protein>
<evidence type="ECO:0000313" key="2">
    <source>
        <dbReference type="EMBL" id="ETJ34019.1"/>
    </source>
</evidence>
<sequence length="103" mass="11436">LGPLLAAVIIAPYGKGNVAWFVLAALLAIVVLAQISRWYSAQHRMNKGKPKATIINPLPRNKVVLAVSILLILIFSKYFYMASISSYYISSATFTYFFQVHQG</sequence>
<dbReference type="SUPFAM" id="SSF103473">
    <property type="entry name" value="MFS general substrate transporter"/>
    <property type="match status" value="1"/>
</dbReference>
<organism evidence="2">
    <name type="scientific">human gut metagenome</name>
    <dbReference type="NCBI Taxonomy" id="408170"/>
    <lineage>
        <taxon>unclassified sequences</taxon>
        <taxon>metagenomes</taxon>
        <taxon>organismal metagenomes</taxon>
    </lineage>
</organism>
<name>W1XYS0_9ZZZZ</name>
<keyword evidence="1" id="KW-0812">Transmembrane</keyword>
<keyword evidence="1" id="KW-0472">Membrane</keyword>
<dbReference type="EMBL" id="AZMM01011547">
    <property type="protein sequence ID" value="ETJ34019.1"/>
    <property type="molecule type" value="Genomic_DNA"/>
</dbReference>
<dbReference type="PANTHER" id="PTHR43129">
    <property type="entry name" value="FOSMIDOMYCIN RESISTANCE PROTEIN"/>
    <property type="match status" value="1"/>
</dbReference>
<comment type="caution">
    <text evidence="2">The sequence shown here is derived from an EMBL/GenBank/DDBJ whole genome shotgun (WGS) entry which is preliminary data.</text>
</comment>
<feature type="transmembrane region" description="Helical" evidence="1">
    <location>
        <begin position="61"/>
        <end position="80"/>
    </location>
</feature>
<dbReference type="GO" id="GO:0005886">
    <property type="term" value="C:plasma membrane"/>
    <property type="evidence" value="ECO:0007669"/>
    <property type="project" value="TreeGrafter"/>
</dbReference>
<dbReference type="PANTHER" id="PTHR43129:SF1">
    <property type="entry name" value="FOSMIDOMYCIN RESISTANCE PROTEIN"/>
    <property type="match status" value="1"/>
</dbReference>
<feature type="non-terminal residue" evidence="2">
    <location>
        <position position="1"/>
    </location>
</feature>